<sequence length="81" mass="8212">MSEQSAADVPEVIRFRRWLLPAAALAAVLVLLVAVAMAWSAPERPSAARPAAELTPVPTAAGTPTPSAAPTPSGSVRPAVT</sequence>
<organism evidence="3 4">
    <name type="scientific">Micromonospora sicca</name>
    <dbReference type="NCBI Taxonomy" id="2202420"/>
    <lineage>
        <taxon>Bacteria</taxon>
        <taxon>Bacillati</taxon>
        <taxon>Actinomycetota</taxon>
        <taxon>Actinomycetes</taxon>
        <taxon>Micromonosporales</taxon>
        <taxon>Micromonosporaceae</taxon>
        <taxon>Micromonospora</taxon>
    </lineage>
</organism>
<keyword evidence="2" id="KW-0812">Transmembrane</keyword>
<feature type="non-terminal residue" evidence="3">
    <location>
        <position position="81"/>
    </location>
</feature>
<feature type="region of interest" description="Disordered" evidence="1">
    <location>
        <begin position="43"/>
        <end position="81"/>
    </location>
</feature>
<evidence type="ECO:0000256" key="2">
    <source>
        <dbReference type="SAM" id="Phobius"/>
    </source>
</evidence>
<name>A0A317DK47_9ACTN</name>
<gene>
    <name evidence="3" type="ORF">DKT69_14650</name>
</gene>
<evidence type="ECO:0000256" key="1">
    <source>
        <dbReference type="SAM" id="MobiDB-lite"/>
    </source>
</evidence>
<dbReference type="EMBL" id="QGKS01000217">
    <property type="protein sequence ID" value="PWR14762.1"/>
    <property type="molecule type" value="Genomic_DNA"/>
</dbReference>
<reference evidence="3 4" key="1">
    <citation type="submission" date="2018-05" db="EMBL/GenBank/DDBJ databases">
        <title>Micromonosporas from Atacama Desert.</title>
        <authorList>
            <person name="Carro L."/>
            <person name="Golinska P."/>
            <person name="Klenk H.-P."/>
            <person name="Goodfellow M."/>
        </authorList>
    </citation>
    <scope>NUCLEOTIDE SEQUENCE [LARGE SCALE GENOMIC DNA]</scope>
    <source>
        <strain evidence="3 4">4G51</strain>
    </source>
</reference>
<protein>
    <submittedName>
        <fullName evidence="3">Uncharacterized protein</fullName>
    </submittedName>
</protein>
<feature type="transmembrane region" description="Helical" evidence="2">
    <location>
        <begin position="18"/>
        <end position="39"/>
    </location>
</feature>
<comment type="caution">
    <text evidence="3">The sequence shown here is derived from an EMBL/GenBank/DDBJ whole genome shotgun (WGS) entry which is preliminary data.</text>
</comment>
<dbReference type="AlphaFoldDB" id="A0A317DK47"/>
<accession>A0A317DK47</accession>
<evidence type="ECO:0000313" key="3">
    <source>
        <dbReference type="EMBL" id="PWR14762.1"/>
    </source>
</evidence>
<proteinExistence type="predicted"/>
<keyword evidence="2" id="KW-0472">Membrane</keyword>
<keyword evidence="2" id="KW-1133">Transmembrane helix</keyword>
<evidence type="ECO:0000313" key="4">
    <source>
        <dbReference type="Proteomes" id="UP000246050"/>
    </source>
</evidence>
<dbReference type="Proteomes" id="UP000246050">
    <property type="component" value="Unassembled WGS sequence"/>
</dbReference>